<dbReference type="InterPro" id="IPR057268">
    <property type="entry name" value="Ribosomal_L18"/>
</dbReference>
<keyword evidence="5" id="KW-0687">Ribonucleoprotein</keyword>
<reference evidence="8 9" key="1">
    <citation type="journal article" date="2010" name="Science">
        <title>Genomic comparison of the ants Camponotus floridanus and Harpegnathos saltator.</title>
        <authorList>
            <person name="Bonasio R."/>
            <person name="Zhang G."/>
            <person name="Ye C."/>
            <person name="Mutti N.S."/>
            <person name="Fang X."/>
            <person name="Qin N."/>
            <person name="Donahue G."/>
            <person name="Yang P."/>
            <person name="Li Q."/>
            <person name="Li C."/>
            <person name="Zhang P."/>
            <person name="Huang Z."/>
            <person name="Berger S.L."/>
            <person name="Reinberg D."/>
            <person name="Wang J."/>
            <person name="Liebig J."/>
        </authorList>
    </citation>
    <scope>NUCLEOTIDE SEQUENCE [LARGE SCALE GENOMIC DNA]</scope>
    <source>
        <strain evidence="9">C129</strain>
    </source>
</reference>
<sequence length="182" mass="21270">MYSANIRTGIARAFCVESRAEIRNNAKSIETCQKVVNRNPRNLERLRIARKPSGYSLEEPGRTFWHKVYLTKKSRYIIAEVRHFENGPVITASSTEWALKKQLYRSVDCSAYINVGRVLAQRCLEAGICEMQVDSKLKVGEKYKLFINELQKANIYLNEPLVYKYPNSWSRNRPEKPWEIHE</sequence>
<dbReference type="Gene3D" id="3.30.420.80">
    <property type="entry name" value="Ribosomal protein S11"/>
    <property type="match status" value="1"/>
</dbReference>
<dbReference type="InterPro" id="IPR005484">
    <property type="entry name" value="Ribosomal_uL18_bac/plant/anim"/>
</dbReference>
<dbReference type="AlphaFoldDB" id="E2AX66"/>
<dbReference type="KEGG" id="cfo:105256940"/>
<dbReference type="PANTHER" id="PTHR12899">
    <property type="entry name" value="39S RIBOSOMAL PROTEIN L18, MITOCHONDRIAL"/>
    <property type="match status" value="1"/>
</dbReference>
<evidence type="ECO:0000256" key="7">
    <source>
        <dbReference type="ARBA" id="ARBA00082661"/>
    </source>
</evidence>
<dbReference type="STRING" id="104421.E2AX66"/>
<protein>
    <recommendedName>
        <fullName evidence="6">Large ribosomal subunit protein uL18m</fullName>
    </recommendedName>
    <alternativeName>
        <fullName evidence="7">39S ribosomal protein L18, mitochondrial</fullName>
    </alternativeName>
</protein>
<organism evidence="9">
    <name type="scientific">Camponotus floridanus</name>
    <name type="common">Florida carpenter ant</name>
    <dbReference type="NCBI Taxonomy" id="104421"/>
    <lineage>
        <taxon>Eukaryota</taxon>
        <taxon>Metazoa</taxon>
        <taxon>Ecdysozoa</taxon>
        <taxon>Arthropoda</taxon>
        <taxon>Hexapoda</taxon>
        <taxon>Insecta</taxon>
        <taxon>Pterygota</taxon>
        <taxon>Neoptera</taxon>
        <taxon>Endopterygota</taxon>
        <taxon>Hymenoptera</taxon>
        <taxon>Apocrita</taxon>
        <taxon>Aculeata</taxon>
        <taxon>Formicoidea</taxon>
        <taxon>Formicidae</taxon>
        <taxon>Formicinae</taxon>
        <taxon>Camponotus</taxon>
    </lineage>
</organism>
<name>E2AX66_CAMFO</name>
<dbReference type="InParanoid" id="E2AX66"/>
<dbReference type="GO" id="GO:1990904">
    <property type="term" value="C:ribonucleoprotein complex"/>
    <property type="evidence" value="ECO:0007669"/>
    <property type="project" value="UniProtKB-KW"/>
</dbReference>
<evidence type="ECO:0000313" key="8">
    <source>
        <dbReference type="EMBL" id="EFN61949.1"/>
    </source>
</evidence>
<dbReference type="OrthoDB" id="1932324at2759"/>
<dbReference type="SUPFAM" id="SSF53137">
    <property type="entry name" value="Translational machinery components"/>
    <property type="match status" value="1"/>
</dbReference>
<dbReference type="FunFam" id="3.30.420.80:FF:000005">
    <property type="entry name" value="39S ribosomal protein L18, mitochondrial"/>
    <property type="match status" value="1"/>
</dbReference>
<evidence type="ECO:0000256" key="1">
    <source>
        <dbReference type="ARBA" id="ARBA00004173"/>
    </source>
</evidence>
<evidence type="ECO:0000256" key="6">
    <source>
        <dbReference type="ARBA" id="ARBA00069051"/>
    </source>
</evidence>
<evidence type="ECO:0000256" key="4">
    <source>
        <dbReference type="ARBA" id="ARBA00023128"/>
    </source>
</evidence>
<keyword evidence="9" id="KW-1185">Reference proteome</keyword>
<proteinExistence type="inferred from homology"/>
<keyword evidence="4" id="KW-0496">Mitochondrion</keyword>
<dbReference type="CDD" id="cd00432">
    <property type="entry name" value="Ribosomal_L18_L5e"/>
    <property type="match status" value="1"/>
</dbReference>
<comment type="similarity">
    <text evidence="2">Belongs to the universal ribosomal protein uL18 family.</text>
</comment>
<accession>E2AX66</accession>
<dbReference type="GO" id="GO:0008097">
    <property type="term" value="F:5S rRNA binding"/>
    <property type="evidence" value="ECO:0007669"/>
    <property type="project" value="TreeGrafter"/>
</dbReference>
<dbReference type="InterPro" id="IPR036967">
    <property type="entry name" value="Ribosomal_uS11_sf"/>
</dbReference>
<dbReference type="FunCoup" id="E2AX66">
    <property type="interactions" value="1331"/>
</dbReference>
<evidence type="ECO:0000256" key="3">
    <source>
        <dbReference type="ARBA" id="ARBA00022980"/>
    </source>
</evidence>
<dbReference type="GO" id="GO:0005743">
    <property type="term" value="C:mitochondrial inner membrane"/>
    <property type="evidence" value="ECO:0007669"/>
    <property type="project" value="UniProtKB-ARBA"/>
</dbReference>
<evidence type="ECO:0000256" key="2">
    <source>
        <dbReference type="ARBA" id="ARBA00007116"/>
    </source>
</evidence>
<dbReference type="GO" id="GO:0006412">
    <property type="term" value="P:translation"/>
    <property type="evidence" value="ECO:0007669"/>
    <property type="project" value="InterPro"/>
</dbReference>
<evidence type="ECO:0000256" key="5">
    <source>
        <dbReference type="ARBA" id="ARBA00023274"/>
    </source>
</evidence>
<keyword evidence="3 8" id="KW-0689">Ribosomal protein</keyword>
<dbReference type="EMBL" id="GL443520">
    <property type="protein sequence ID" value="EFN61949.1"/>
    <property type="molecule type" value="Genomic_DNA"/>
</dbReference>
<gene>
    <name evidence="8" type="ORF">EAG_01701</name>
</gene>
<dbReference type="OMA" id="TSEWAIK"/>
<dbReference type="GO" id="GO:0003735">
    <property type="term" value="F:structural constituent of ribosome"/>
    <property type="evidence" value="ECO:0007669"/>
    <property type="project" value="InterPro"/>
</dbReference>
<dbReference type="PANTHER" id="PTHR12899:SF3">
    <property type="entry name" value="LARGE RIBOSOMAL SUBUNIT PROTEIN UL18M"/>
    <property type="match status" value="1"/>
</dbReference>
<dbReference type="Proteomes" id="UP000000311">
    <property type="component" value="Unassembled WGS sequence"/>
</dbReference>
<dbReference type="GO" id="GO:0005840">
    <property type="term" value="C:ribosome"/>
    <property type="evidence" value="ECO:0007669"/>
    <property type="project" value="UniProtKB-KW"/>
</dbReference>
<comment type="subcellular location">
    <subcellularLocation>
        <location evidence="1">Mitochondrion</location>
    </subcellularLocation>
</comment>
<evidence type="ECO:0000313" key="9">
    <source>
        <dbReference type="Proteomes" id="UP000000311"/>
    </source>
</evidence>